<organism evidence="7 8">
    <name type="scientific">Flavobacterium palustre</name>
    <dbReference type="NCBI Taxonomy" id="1476463"/>
    <lineage>
        <taxon>Bacteria</taxon>
        <taxon>Pseudomonadati</taxon>
        <taxon>Bacteroidota</taxon>
        <taxon>Flavobacteriia</taxon>
        <taxon>Flavobacteriales</taxon>
        <taxon>Flavobacteriaceae</taxon>
        <taxon>Flavobacterium</taxon>
    </lineage>
</organism>
<keyword evidence="4" id="KW-0472">Membrane</keyword>
<dbReference type="Pfam" id="PF07980">
    <property type="entry name" value="SusD_RagB"/>
    <property type="match status" value="1"/>
</dbReference>
<keyword evidence="5" id="KW-0998">Cell outer membrane</keyword>
<evidence type="ECO:0000256" key="5">
    <source>
        <dbReference type="ARBA" id="ARBA00023237"/>
    </source>
</evidence>
<proteinExistence type="inferred from homology"/>
<comment type="similarity">
    <text evidence="2">Belongs to the SusD family.</text>
</comment>
<dbReference type="Gene3D" id="1.25.40.390">
    <property type="match status" value="1"/>
</dbReference>
<dbReference type="Proteomes" id="UP000658793">
    <property type="component" value="Unassembled WGS sequence"/>
</dbReference>
<evidence type="ECO:0000256" key="1">
    <source>
        <dbReference type="ARBA" id="ARBA00004442"/>
    </source>
</evidence>
<evidence type="ECO:0000256" key="4">
    <source>
        <dbReference type="ARBA" id="ARBA00023136"/>
    </source>
</evidence>
<feature type="domain" description="RagB/SusD" evidence="6">
    <location>
        <begin position="215"/>
        <end position="536"/>
    </location>
</feature>
<accession>A0ABQ1HP05</accession>
<reference evidence="8" key="1">
    <citation type="journal article" date="2019" name="Int. J. Syst. Evol. Microbiol.">
        <title>The Global Catalogue of Microorganisms (GCM) 10K type strain sequencing project: providing services to taxonomists for standard genome sequencing and annotation.</title>
        <authorList>
            <consortium name="The Broad Institute Genomics Platform"/>
            <consortium name="The Broad Institute Genome Sequencing Center for Infectious Disease"/>
            <person name="Wu L."/>
            <person name="Ma J."/>
        </authorList>
    </citation>
    <scope>NUCLEOTIDE SEQUENCE [LARGE SCALE GENOMIC DNA]</scope>
    <source>
        <strain evidence="8">CGMCC 1.12811</strain>
    </source>
</reference>
<gene>
    <name evidence="7" type="ORF">GCM10008015_25350</name>
</gene>
<evidence type="ECO:0000256" key="2">
    <source>
        <dbReference type="ARBA" id="ARBA00006275"/>
    </source>
</evidence>
<dbReference type="SUPFAM" id="SSF48452">
    <property type="entry name" value="TPR-like"/>
    <property type="match status" value="1"/>
</dbReference>
<evidence type="ECO:0000259" key="6">
    <source>
        <dbReference type="Pfam" id="PF07980"/>
    </source>
</evidence>
<dbReference type="PROSITE" id="PS51257">
    <property type="entry name" value="PROKAR_LIPOPROTEIN"/>
    <property type="match status" value="1"/>
</dbReference>
<evidence type="ECO:0000313" key="7">
    <source>
        <dbReference type="EMBL" id="GGA83461.1"/>
    </source>
</evidence>
<keyword evidence="3" id="KW-0732">Signal</keyword>
<dbReference type="InterPro" id="IPR011990">
    <property type="entry name" value="TPR-like_helical_dom_sf"/>
</dbReference>
<comment type="caution">
    <text evidence="7">The sequence shown here is derived from an EMBL/GenBank/DDBJ whole genome shotgun (WGS) entry which is preliminary data.</text>
</comment>
<sequence length="539" mass="60612">MKKIIKYLGLPMLAIGLFGSCEDLDVPITTQLTPEVFPQNSTQFIQTAGPVYVSFRDQFSFNWWWAQSLSTDEAILPARGGNWFDNRNYLSMHFHDWTPDNSGGIWGWASSVIGKSNQAISILQTAMPEGTEKSTLIAELKTMRAISYFMMMDSYGAVPLDTLYGDFSSHAKSTRTEVFNFVESELKKAVPNLNPASGVSTYGRPNKQTANALLAKMYLNAEVYTGTQRNNDCIAACDEVIKSGLYNIEPRATYLQMFYPNNGPQMKEFIFAVPYDPAVGGGGLMYHARYDVPRSMRTRFGLPFTPSAPRSTLPEFYANFESDANDIRNKQWLTGKQYLADGVTPLMVTTTKKGYDEYYTGSDGGATYTYHLELTKPILYRGSMANVKGLDLGNDEIAWNIGYRNIKFYPDASSTSRNQNNDVPFLRYSDIILMKAEAILRGGAATLGDTPLSLVNSIRSNRSTSAAWTSVTLEDLYKERCREFAWEGWHRNDMIRFGKFEGQWGFKTDTNIRHRVFPIPTSALVLNPALVQNPDYVNN</sequence>
<dbReference type="InterPro" id="IPR012944">
    <property type="entry name" value="SusD_RagB_dom"/>
</dbReference>
<evidence type="ECO:0000313" key="8">
    <source>
        <dbReference type="Proteomes" id="UP000658793"/>
    </source>
</evidence>
<keyword evidence="8" id="KW-1185">Reference proteome</keyword>
<evidence type="ECO:0000256" key="3">
    <source>
        <dbReference type="ARBA" id="ARBA00022729"/>
    </source>
</evidence>
<dbReference type="EMBL" id="BMGA01000007">
    <property type="protein sequence ID" value="GGA83461.1"/>
    <property type="molecule type" value="Genomic_DNA"/>
</dbReference>
<protein>
    <recommendedName>
        <fullName evidence="6">RagB/SusD domain-containing protein</fullName>
    </recommendedName>
</protein>
<comment type="subcellular location">
    <subcellularLocation>
        <location evidence="1">Cell outer membrane</location>
    </subcellularLocation>
</comment>
<name>A0ABQ1HP05_9FLAO</name>
<dbReference type="RefSeq" id="WP_188494691.1">
    <property type="nucleotide sequence ID" value="NZ_BMGA01000007.1"/>
</dbReference>